<proteinExistence type="predicted"/>
<name>A0A0F8YMR1_9ZZZZ</name>
<dbReference type="EMBL" id="LAZR01052569">
    <property type="protein sequence ID" value="KKK82662.1"/>
    <property type="molecule type" value="Genomic_DNA"/>
</dbReference>
<feature type="non-terminal residue" evidence="1">
    <location>
        <position position="151"/>
    </location>
</feature>
<comment type="caution">
    <text evidence="1">The sequence shown here is derived from an EMBL/GenBank/DDBJ whole genome shotgun (WGS) entry which is preliminary data.</text>
</comment>
<sequence length="151" mass="16173">MALKAILDTIEGLAEDIVAHYKEFKGSDGGVKFHLDVTSVGGLALEDVTALKTTVTTLRKSEKTLRKEVEAGENALRKHEAKFEGIDPTAAKDALGKIADIENWDGETKVAEAVKVAKETAATEAQTRIDKLVVDHNEKVTGLSTDLAASE</sequence>
<gene>
    <name evidence="1" type="ORF">LCGC14_2801130</name>
</gene>
<protein>
    <submittedName>
        <fullName evidence="1">Uncharacterized protein</fullName>
    </submittedName>
</protein>
<accession>A0A0F8YMR1</accession>
<evidence type="ECO:0000313" key="1">
    <source>
        <dbReference type="EMBL" id="KKK82662.1"/>
    </source>
</evidence>
<dbReference type="AlphaFoldDB" id="A0A0F8YMR1"/>
<reference evidence="1" key="1">
    <citation type="journal article" date="2015" name="Nature">
        <title>Complex archaea that bridge the gap between prokaryotes and eukaryotes.</title>
        <authorList>
            <person name="Spang A."/>
            <person name="Saw J.H."/>
            <person name="Jorgensen S.L."/>
            <person name="Zaremba-Niedzwiedzka K."/>
            <person name="Martijn J."/>
            <person name="Lind A.E."/>
            <person name="van Eijk R."/>
            <person name="Schleper C."/>
            <person name="Guy L."/>
            <person name="Ettema T.J."/>
        </authorList>
    </citation>
    <scope>NUCLEOTIDE SEQUENCE</scope>
</reference>
<organism evidence="1">
    <name type="scientific">marine sediment metagenome</name>
    <dbReference type="NCBI Taxonomy" id="412755"/>
    <lineage>
        <taxon>unclassified sequences</taxon>
        <taxon>metagenomes</taxon>
        <taxon>ecological metagenomes</taxon>
    </lineage>
</organism>